<reference evidence="1" key="1">
    <citation type="submission" date="2016-10" db="EMBL/GenBank/DDBJ databases">
        <authorList>
            <person name="Varghese N."/>
        </authorList>
    </citation>
    <scope>NUCLEOTIDE SEQUENCE</scope>
</reference>
<reference evidence="1" key="2">
    <citation type="journal article" date="2017" name="Nat. Commun.">
        <title>Single-virus genomics reveals hidden cosmopolitan and abundant viruses.</title>
        <authorList>
            <person name="Martinez-Hernandez F."/>
            <person name="Fornas O."/>
            <person name="Lluesma Gomez M."/>
            <person name="Bolduc B."/>
            <person name="de la Cruz Pena M.J."/>
            <person name="Martinez J.M."/>
            <person name="Anton J."/>
            <person name="Gasol J.M."/>
            <person name="Rosselli R."/>
            <person name="Rodriguez-Valera F."/>
            <person name="Sullivan M.B."/>
            <person name="Acinas S.G."/>
            <person name="Martinez-Garcia M."/>
        </authorList>
    </citation>
    <scope>NUCLEOTIDE SEQUENCE</scope>
</reference>
<dbReference type="EMBL" id="KY052813">
    <property type="protein sequence ID" value="ASF00083.1"/>
    <property type="molecule type" value="Genomic_DNA"/>
</dbReference>
<sequence>MVVKIFLTLHLDEEDYPVPADGDPSEEIQEAVEEFIHDIDGLKIKNIKVILEN</sequence>
<evidence type="ECO:0000313" key="1">
    <source>
        <dbReference type="EMBL" id="ASF00083.1"/>
    </source>
</evidence>
<organism evidence="1">
    <name type="scientific">uncultured virus</name>
    <dbReference type="NCBI Taxonomy" id="340016"/>
    <lineage>
        <taxon>Viruses</taxon>
        <taxon>environmental samples</taxon>
    </lineage>
</organism>
<protein>
    <submittedName>
        <fullName evidence="1">Uncharacterized protein</fullName>
    </submittedName>
</protein>
<proteinExistence type="predicted"/>
<accession>A0A218MLC8</accession>
<name>A0A218MLC8_9VIRU</name>